<evidence type="ECO:0000313" key="3">
    <source>
        <dbReference type="EMBL" id="OEU10269.1"/>
    </source>
</evidence>
<evidence type="ECO:0000313" key="4">
    <source>
        <dbReference type="Proteomes" id="UP000095751"/>
    </source>
</evidence>
<sequence>MAKNMSTKEDDGDGNDSQQENEKIQKKEDEQEDDVAKNKKLQSKKRIQIIIRILLFLPYVLAPIWTCLHPIVSVLTGEMKCRGWFLDEHSIETRFMDGQSPNEIPSHLKNLETGLPSSQQNDNDTGSATSEPLSLCDFFAGDGDPDYNPNNLICHSHGDHFDIAMIKPLSNALDATEEAVVLVVPSPEEIYPLPVSLDDEDTNSGDGGIIYEKKDWGTSRLHQALIQSIKHLADPIGTPWLAKCVLIVTPTITNKTSNSDTSSVRSLDETVSSFLDAYLGQQEIPRDYQINRQHSKQQQQQQHQQQQQMVPQLPPRLSGAILRNLLVLQVFDESTTTDKGNKKTINNRSTDLAILPQGQRGVLPNADLVFLVGRLMERTNFMKTAHYKTFLTHPYTQESKDAMVWIDQKVDRLGLDKKMATKVKLWANGFVDTSLFARTLAVGPVPPHAAALDRGIDSLTIRVTFTGTSTFRRDPVVEFVQYTEYLIRSLSNLHERLHHSFTLYLLPTPKKFVSHIEYLLPNILLLLPLAVRAFGLIFPAMKGGLDLMATGGVGLTIIVVAITMVLSTILSPILSSLSSGMDNNSLQTTNAMLLVLYVVVAISWVRRILWRKCDDHSISDKPDNNEEGSEVNTNNDNAARSIRTLQFLSCVLAAYIFVPIAFAHASLAYLPSLLWTPLLAFWDYSSMKKSTGNKFVNYAVIPILCLLVLVTAPPFFLVPHIFSTYTAFVQFAYAPLHMLFFLLVTSIILS</sequence>
<dbReference type="OrthoDB" id="445301at2759"/>
<feature type="transmembrane region" description="Helical" evidence="2">
    <location>
        <begin position="728"/>
        <end position="749"/>
    </location>
</feature>
<accession>A0A1E7EWQ4</accession>
<feature type="transmembrane region" description="Helical" evidence="2">
    <location>
        <begin position="553"/>
        <end position="574"/>
    </location>
</feature>
<evidence type="ECO:0000256" key="2">
    <source>
        <dbReference type="SAM" id="Phobius"/>
    </source>
</evidence>
<feature type="transmembrane region" description="Helical" evidence="2">
    <location>
        <begin position="49"/>
        <end position="72"/>
    </location>
</feature>
<name>A0A1E7EWQ4_9STRA</name>
<evidence type="ECO:0000256" key="1">
    <source>
        <dbReference type="SAM" id="MobiDB-lite"/>
    </source>
</evidence>
<keyword evidence="2" id="KW-1133">Transmembrane helix</keyword>
<dbReference type="InParanoid" id="A0A1E7EWQ4"/>
<dbReference type="Pfam" id="PF04114">
    <property type="entry name" value="Gaa1"/>
    <property type="match status" value="1"/>
</dbReference>
<feature type="region of interest" description="Disordered" evidence="1">
    <location>
        <begin position="291"/>
        <end position="311"/>
    </location>
</feature>
<feature type="region of interest" description="Disordered" evidence="1">
    <location>
        <begin position="96"/>
        <end position="129"/>
    </location>
</feature>
<keyword evidence="2" id="KW-0812">Transmembrane</keyword>
<dbReference type="KEGG" id="fcy:FRACYDRAFT_247884"/>
<gene>
    <name evidence="3" type="ORF">FRACYDRAFT_247884</name>
</gene>
<dbReference type="InterPro" id="IPR007246">
    <property type="entry name" value="Gaa1"/>
</dbReference>
<keyword evidence="2" id="KW-0472">Membrane</keyword>
<dbReference type="PANTHER" id="PTHR13304:SF0">
    <property type="entry name" value="GLYCOSYLPHOSPHATIDYLINOSITOL ANCHOR ATTACHMENT 1 PROTEIN"/>
    <property type="match status" value="1"/>
</dbReference>
<feature type="transmembrane region" description="Helical" evidence="2">
    <location>
        <begin position="518"/>
        <end position="541"/>
    </location>
</feature>
<dbReference type="EMBL" id="KV784373">
    <property type="protein sequence ID" value="OEU10269.1"/>
    <property type="molecule type" value="Genomic_DNA"/>
</dbReference>
<feature type="compositionally biased region" description="Low complexity" evidence="1">
    <location>
        <begin position="297"/>
        <end position="308"/>
    </location>
</feature>
<feature type="transmembrane region" description="Helical" evidence="2">
    <location>
        <begin position="668"/>
        <end position="684"/>
    </location>
</feature>
<feature type="transmembrane region" description="Helical" evidence="2">
    <location>
        <begin position="696"/>
        <end position="716"/>
    </location>
</feature>
<feature type="compositionally biased region" description="Polar residues" evidence="1">
    <location>
        <begin position="115"/>
        <end position="129"/>
    </location>
</feature>
<dbReference type="GO" id="GO:0016255">
    <property type="term" value="P:attachment of GPI anchor to protein"/>
    <property type="evidence" value="ECO:0007669"/>
    <property type="project" value="TreeGrafter"/>
</dbReference>
<feature type="transmembrane region" description="Helical" evidence="2">
    <location>
        <begin position="586"/>
        <end position="605"/>
    </location>
</feature>
<feature type="compositionally biased region" description="Basic and acidic residues" evidence="1">
    <location>
        <begin position="20"/>
        <end position="37"/>
    </location>
</feature>
<feature type="transmembrane region" description="Helical" evidence="2">
    <location>
        <begin position="645"/>
        <end position="662"/>
    </location>
</feature>
<dbReference type="PANTHER" id="PTHR13304">
    <property type="entry name" value="GLYCOSYLPHOSPHATIDYLINOSITOL ANCHOR ATTACHMENT 1 PROTEIN"/>
    <property type="match status" value="1"/>
</dbReference>
<protein>
    <submittedName>
        <fullName evidence="3">Uncharacterized protein</fullName>
    </submittedName>
</protein>
<dbReference type="Proteomes" id="UP000095751">
    <property type="component" value="Unassembled WGS sequence"/>
</dbReference>
<keyword evidence="4" id="KW-1185">Reference proteome</keyword>
<dbReference type="GO" id="GO:0042765">
    <property type="term" value="C:GPI-anchor transamidase complex"/>
    <property type="evidence" value="ECO:0007669"/>
    <property type="project" value="InterPro"/>
</dbReference>
<organism evidence="3 4">
    <name type="scientific">Fragilariopsis cylindrus CCMP1102</name>
    <dbReference type="NCBI Taxonomy" id="635003"/>
    <lineage>
        <taxon>Eukaryota</taxon>
        <taxon>Sar</taxon>
        <taxon>Stramenopiles</taxon>
        <taxon>Ochrophyta</taxon>
        <taxon>Bacillariophyta</taxon>
        <taxon>Bacillariophyceae</taxon>
        <taxon>Bacillariophycidae</taxon>
        <taxon>Bacillariales</taxon>
        <taxon>Bacillariaceae</taxon>
        <taxon>Fragilariopsis</taxon>
    </lineage>
</organism>
<reference evidence="3 4" key="1">
    <citation type="submission" date="2016-09" db="EMBL/GenBank/DDBJ databases">
        <title>Extensive genetic diversity and differential bi-allelic expression allows diatom success in the polar Southern Ocean.</title>
        <authorList>
            <consortium name="DOE Joint Genome Institute"/>
            <person name="Mock T."/>
            <person name="Otillar R.P."/>
            <person name="Strauss J."/>
            <person name="Dupont C."/>
            <person name="Frickenhaus S."/>
            <person name="Maumus F."/>
            <person name="Mcmullan M."/>
            <person name="Sanges R."/>
            <person name="Schmutz J."/>
            <person name="Toseland A."/>
            <person name="Valas R."/>
            <person name="Veluchamy A."/>
            <person name="Ward B.J."/>
            <person name="Allen A."/>
            <person name="Barry K."/>
            <person name="Falciatore A."/>
            <person name="Ferrante M."/>
            <person name="Fortunato A.E."/>
            <person name="Gloeckner G."/>
            <person name="Gruber A."/>
            <person name="Hipkin R."/>
            <person name="Janech M."/>
            <person name="Kroth P."/>
            <person name="Leese F."/>
            <person name="Lindquist E."/>
            <person name="Lyon B.R."/>
            <person name="Martin J."/>
            <person name="Mayer C."/>
            <person name="Parker M."/>
            <person name="Quesneville H."/>
            <person name="Raymond J."/>
            <person name="Uhlig C."/>
            <person name="Valentin K.U."/>
            <person name="Worden A.Z."/>
            <person name="Armbrust E.V."/>
            <person name="Bowler C."/>
            <person name="Green B."/>
            <person name="Moulton V."/>
            <person name="Van Oosterhout C."/>
            <person name="Grigoriev I."/>
        </authorList>
    </citation>
    <scope>NUCLEOTIDE SEQUENCE [LARGE SCALE GENOMIC DNA]</scope>
    <source>
        <strain evidence="3 4">CCMP1102</strain>
    </source>
</reference>
<dbReference type="AlphaFoldDB" id="A0A1E7EWQ4"/>
<feature type="region of interest" description="Disordered" evidence="1">
    <location>
        <begin position="1"/>
        <end position="39"/>
    </location>
</feature>
<proteinExistence type="predicted"/>